<dbReference type="SUPFAM" id="SSF53927">
    <property type="entry name" value="Cytidine deaminase-like"/>
    <property type="match status" value="1"/>
</dbReference>
<comment type="caution">
    <text evidence="2">The sequence shown here is derived from an EMBL/GenBank/DDBJ whole genome shotgun (WGS) entry which is preliminary data.</text>
</comment>
<dbReference type="Gene3D" id="3.40.140.10">
    <property type="entry name" value="Cytidine Deaminase, domain 2"/>
    <property type="match status" value="1"/>
</dbReference>
<gene>
    <name evidence="2" type="ORF">APLA_LOCUS8921</name>
</gene>
<dbReference type="Proteomes" id="UP000494106">
    <property type="component" value="Unassembled WGS sequence"/>
</dbReference>
<sequence length="461" mass="53164">MEITEVELSTNEVIEGIKQADKQFQTGQEKIFSVLETVKTEDNDKWKAEDKELSTGEKNGVKPQNSTIKNKLAEQSGELESSSSSKRMKYPETLESFMANLVESKRPVKAILSDDYYRPMSFTKVYVGQVKNVKDLSKIILLLNQKLPLKDLSHLKRACRKEIILFPINHLNCQTHASIQYYIEEHMNELRDSFEYFKIIDVPAVAPKIRKQYVECGRSWSCNFHPNKYLEKLYADELFSPTEIVQHRLFMGMAFEIAIYYMKKDKPTLEPYDILNANVNATVVVDPLDQSVVAVAFDNRENHPVQHSCMLAIDNVAKTQTGGAWDTCDIDSVNLRGMCSMDLLLHLKHKYPNIRIGAKKYISKSNLDEKKLSASDSPYLCTGFYIYMIREPCVMCAMGTYINGILCHIWNWKEDIPCRTQDFTLKVPRFEVEVSVVNGAVVYRRREATSIFRIDIRFTHR</sequence>
<evidence type="ECO:0000313" key="3">
    <source>
        <dbReference type="Proteomes" id="UP000494106"/>
    </source>
</evidence>
<keyword evidence="3" id="KW-1185">Reference proteome</keyword>
<evidence type="ECO:0000256" key="1">
    <source>
        <dbReference type="SAM" id="MobiDB-lite"/>
    </source>
</evidence>
<protein>
    <recommendedName>
        <fullName evidence="4">Inactive tRNA-specific adenosine deaminase-like protein 3</fullName>
    </recommendedName>
</protein>
<accession>A0A8S1A6E4</accession>
<dbReference type="GO" id="GO:0003824">
    <property type="term" value="F:catalytic activity"/>
    <property type="evidence" value="ECO:0007669"/>
    <property type="project" value="InterPro"/>
</dbReference>
<name>A0A8S1A6E4_ARCPL</name>
<dbReference type="InterPro" id="IPR016193">
    <property type="entry name" value="Cytidine_deaminase-like"/>
</dbReference>
<evidence type="ECO:0000313" key="2">
    <source>
        <dbReference type="EMBL" id="CAB3241953.1"/>
    </source>
</evidence>
<proteinExistence type="predicted"/>
<evidence type="ECO:0008006" key="4">
    <source>
        <dbReference type="Google" id="ProtNLM"/>
    </source>
</evidence>
<reference evidence="2 3" key="1">
    <citation type="submission" date="2020-04" db="EMBL/GenBank/DDBJ databases">
        <authorList>
            <person name="Wallbank WR R."/>
            <person name="Pardo Diaz C."/>
            <person name="Kozak K."/>
            <person name="Martin S."/>
            <person name="Jiggins C."/>
            <person name="Moest M."/>
            <person name="Warren A I."/>
            <person name="Byers J.R.P. K."/>
            <person name="Montejo-Kovacevich G."/>
            <person name="Yen C E."/>
        </authorList>
    </citation>
    <scope>NUCLEOTIDE SEQUENCE [LARGE SCALE GENOMIC DNA]</scope>
</reference>
<feature type="region of interest" description="Disordered" evidence="1">
    <location>
        <begin position="48"/>
        <end position="85"/>
    </location>
</feature>
<dbReference type="EMBL" id="CADEBC010000511">
    <property type="protein sequence ID" value="CAB3241953.1"/>
    <property type="molecule type" value="Genomic_DNA"/>
</dbReference>
<organism evidence="2 3">
    <name type="scientific">Arctia plantaginis</name>
    <name type="common">Wood tiger moth</name>
    <name type="synonym">Phalaena plantaginis</name>
    <dbReference type="NCBI Taxonomy" id="874455"/>
    <lineage>
        <taxon>Eukaryota</taxon>
        <taxon>Metazoa</taxon>
        <taxon>Ecdysozoa</taxon>
        <taxon>Arthropoda</taxon>
        <taxon>Hexapoda</taxon>
        <taxon>Insecta</taxon>
        <taxon>Pterygota</taxon>
        <taxon>Neoptera</taxon>
        <taxon>Endopterygota</taxon>
        <taxon>Lepidoptera</taxon>
        <taxon>Glossata</taxon>
        <taxon>Ditrysia</taxon>
        <taxon>Noctuoidea</taxon>
        <taxon>Erebidae</taxon>
        <taxon>Arctiinae</taxon>
        <taxon>Arctia</taxon>
    </lineage>
</organism>
<dbReference type="AlphaFoldDB" id="A0A8S1A6E4"/>
<dbReference type="OrthoDB" id="3180714at2759"/>